<evidence type="ECO:0000313" key="3">
    <source>
        <dbReference type="Proteomes" id="UP000299102"/>
    </source>
</evidence>
<name>A0A4C1Y1E8_EUMVA</name>
<dbReference type="Proteomes" id="UP000299102">
    <property type="component" value="Unassembled WGS sequence"/>
</dbReference>
<gene>
    <name evidence="2" type="ORF">EVAR_36566_1</name>
</gene>
<dbReference type="EMBL" id="BGZK01001024">
    <property type="protein sequence ID" value="GBP68804.1"/>
    <property type="molecule type" value="Genomic_DNA"/>
</dbReference>
<evidence type="ECO:0000256" key="1">
    <source>
        <dbReference type="SAM" id="MobiDB-lite"/>
    </source>
</evidence>
<organism evidence="2 3">
    <name type="scientific">Eumeta variegata</name>
    <name type="common">Bagworm moth</name>
    <name type="synonym">Eumeta japonica</name>
    <dbReference type="NCBI Taxonomy" id="151549"/>
    <lineage>
        <taxon>Eukaryota</taxon>
        <taxon>Metazoa</taxon>
        <taxon>Ecdysozoa</taxon>
        <taxon>Arthropoda</taxon>
        <taxon>Hexapoda</taxon>
        <taxon>Insecta</taxon>
        <taxon>Pterygota</taxon>
        <taxon>Neoptera</taxon>
        <taxon>Endopterygota</taxon>
        <taxon>Lepidoptera</taxon>
        <taxon>Glossata</taxon>
        <taxon>Ditrysia</taxon>
        <taxon>Tineoidea</taxon>
        <taxon>Psychidae</taxon>
        <taxon>Oiketicinae</taxon>
        <taxon>Eumeta</taxon>
    </lineage>
</organism>
<evidence type="ECO:0000313" key="2">
    <source>
        <dbReference type="EMBL" id="GBP68804.1"/>
    </source>
</evidence>
<sequence>MDHFLLKHPSANNGADSDDVTDRSRSLFVDVVTNAPNRTFANKKVYDIKKFGGKTEAAQKGTIKRTPLSRDMQHEDLALVVPVQHRPPTIKLTKPVIRSSFPWRFILEVKLIEQNRTVFERIIIFHANNSSDCKEHARRVSNKAFHRPSHASMQLHERAPFTKARKAGAGGASVCIHTACAVMGYAVSVVNYR</sequence>
<feature type="region of interest" description="Disordered" evidence="1">
    <location>
        <begin position="1"/>
        <end position="21"/>
    </location>
</feature>
<protein>
    <submittedName>
        <fullName evidence="2">Uncharacterized protein</fullName>
    </submittedName>
</protein>
<keyword evidence="3" id="KW-1185">Reference proteome</keyword>
<reference evidence="2 3" key="1">
    <citation type="journal article" date="2019" name="Commun. Biol.">
        <title>The bagworm genome reveals a unique fibroin gene that provides high tensile strength.</title>
        <authorList>
            <person name="Kono N."/>
            <person name="Nakamura H."/>
            <person name="Ohtoshi R."/>
            <person name="Tomita M."/>
            <person name="Numata K."/>
            <person name="Arakawa K."/>
        </authorList>
    </citation>
    <scope>NUCLEOTIDE SEQUENCE [LARGE SCALE GENOMIC DNA]</scope>
</reference>
<accession>A0A4C1Y1E8</accession>
<proteinExistence type="predicted"/>
<dbReference type="AlphaFoldDB" id="A0A4C1Y1E8"/>
<comment type="caution">
    <text evidence="2">The sequence shown here is derived from an EMBL/GenBank/DDBJ whole genome shotgun (WGS) entry which is preliminary data.</text>
</comment>